<protein>
    <submittedName>
        <fullName evidence="1">DekiORF37</fullName>
    </submittedName>
</protein>
<evidence type="ECO:0000313" key="1">
    <source>
        <dbReference type="EMBL" id="AFS51915.1"/>
    </source>
</evidence>
<dbReference type="InterPro" id="IPR012428">
    <property type="entry name" value="AcMNPV_Orf117"/>
</dbReference>
<name>V9LSW6_9ABAC</name>
<reference evidence="1" key="1">
    <citation type="submission" date="2012-06" db="EMBL/GenBank/DDBJ databases">
        <title>Genomic sequencing and analysis of the Dendrolimus kikuchii nucleopolyhedrovirus.</title>
        <authorList>
            <person name="Yang M.M."/>
        </authorList>
    </citation>
    <scope>NUCLEOTIDE SEQUENCE</scope>
    <source>
        <strain evidence="1">YN</strain>
    </source>
</reference>
<accession>V9LSW6</accession>
<dbReference type="EMBL" id="JX193905">
    <property type="protein sequence ID" value="AFS51915.1"/>
    <property type="molecule type" value="Genomic_DNA"/>
</dbReference>
<sequence>MRLTVNVLLVANGGDGIIYDEGHVYDTHLKNYSVIEGVMCRGGDCLVVAVLDEAQLRAIDRKSVEVLTCVDYSAENVELLCEKIIVISASYNEYYNDYHQ</sequence>
<dbReference type="Pfam" id="PF07785">
    <property type="entry name" value="DUF1623"/>
    <property type="match status" value="1"/>
</dbReference>
<proteinExistence type="predicted"/>
<organism evidence="1">
    <name type="scientific">Dendrolimus kikuchii nucleopolyhedrovirus</name>
    <dbReference type="NCBI Taxonomy" id="1219875"/>
    <lineage>
        <taxon>Viruses</taxon>
        <taxon>Viruses incertae sedis</taxon>
        <taxon>Naldaviricetes</taxon>
        <taxon>Lefavirales</taxon>
        <taxon>Baculoviridae</taxon>
        <taxon>Alphabaculovirus</taxon>
    </lineage>
</organism>